<dbReference type="InterPro" id="IPR043129">
    <property type="entry name" value="ATPase_NBD"/>
</dbReference>
<reference evidence="5" key="1">
    <citation type="submission" date="2015-02" db="EMBL/GenBank/DDBJ databases">
        <title>Description and complete genome sequence of the first cultured representative of the subdivision 5 of the Verrucomicrobia phylum.</title>
        <authorList>
            <person name="Spring S."/>
            <person name="Bunk B."/>
            <person name="Sproer C."/>
            <person name="Klenk H.-P."/>
        </authorList>
    </citation>
    <scope>NUCLEOTIDE SEQUENCE [LARGE SCALE GENOMIC DNA]</scope>
    <source>
        <strain evidence="5">L21-Fru-AB</strain>
    </source>
</reference>
<gene>
    <name evidence="4" type="ORF">L21SP4_02227</name>
</gene>
<sequence>MMKSKRILAVDIGAASVKLAEFIRSGEGGIRLHRFGMAPIDPGAGEEANRELQITRTLKSLMSEHRIAAGTAVVSVAGQSVFSRFVSCPPVEQDKIQQIVQYEAVQNVPFPIDEVVWDYQLVERGEEDVRVMLAAIKADMVEGISSAVEQAGLDPDVLDVAPMALYNAARYNYGLPEESTLVIDIGARSTDLVFMEADRAFIRSVPVAGHTITQQIARELEVENAEAEQLKLAHAKLGGTQESSGDEQAAKVRQCVQNTANRLHMEINRSINFYRTQQNGNPPKRIMLAGGTARIEGLAEFLGQKLGVPVENLDALKAVEVDSGIDSAQLESDRGALNELVGLALRKVQPCPLEINLMPARLVREKTFRRKEPALVAALALLVLTVAAWGYYFSTTASLNQQALEGVSDRVRHLEQIEKKLELQERQAEVLKRYQSRLLGLVGRRDTWMNVMNRLVSAIPEGMYVFKTESMFADSEQQAQAGGRSRMRGMPQPQNGGGGLMDHRQLTGVRISGFGYLDKVDENSVTEFWNRLKAMEPFGEGTKIVKQPLPGTFAQEYVIEIAFKEPFEL</sequence>
<evidence type="ECO:0000259" key="3">
    <source>
        <dbReference type="SMART" id="SM00842"/>
    </source>
</evidence>
<feature type="coiled-coil region" evidence="1">
    <location>
        <begin position="404"/>
        <end position="434"/>
    </location>
</feature>
<keyword evidence="2" id="KW-1133">Transmembrane helix</keyword>
<dbReference type="GO" id="GO:0051301">
    <property type="term" value="P:cell division"/>
    <property type="evidence" value="ECO:0007669"/>
    <property type="project" value="InterPro"/>
</dbReference>
<reference evidence="4 5" key="2">
    <citation type="journal article" date="2016" name="ISME J.">
        <title>Characterization of the first cultured representative of Verrucomicrobia subdivision 5 indicates the proposal of a novel phylum.</title>
        <authorList>
            <person name="Spring S."/>
            <person name="Bunk B."/>
            <person name="Sproer C."/>
            <person name="Schumann P."/>
            <person name="Rohde M."/>
            <person name="Tindall B.J."/>
            <person name="Klenk H.P."/>
        </authorList>
    </citation>
    <scope>NUCLEOTIDE SEQUENCE [LARGE SCALE GENOMIC DNA]</scope>
    <source>
        <strain evidence="4 5">L21-Fru-AB</strain>
    </source>
</reference>
<dbReference type="AlphaFoldDB" id="A0A0G3EMV7"/>
<dbReference type="OrthoDB" id="9783426at2"/>
<dbReference type="PANTHER" id="PTHR32432:SF3">
    <property type="entry name" value="ETHANOLAMINE UTILIZATION PROTEIN EUTJ"/>
    <property type="match status" value="1"/>
</dbReference>
<dbReference type="Gene3D" id="3.30.1490.300">
    <property type="match status" value="1"/>
</dbReference>
<evidence type="ECO:0000313" key="5">
    <source>
        <dbReference type="Proteomes" id="UP000035268"/>
    </source>
</evidence>
<dbReference type="Proteomes" id="UP000035268">
    <property type="component" value="Chromosome"/>
</dbReference>
<dbReference type="STRING" id="1307763.L21SP4_02227"/>
<proteinExistence type="predicted"/>
<dbReference type="InterPro" id="IPR005883">
    <property type="entry name" value="PilM"/>
</dbReference>
<dbReference type="Gene3D" id="3.30.420.40">
    <property type="match status" value="2"/>
</dbReference>
<dbReference type="InterPro" id="IPR050696">
    <property type="entry name" value="FtsA/MreB"/>
</dbReference>
<protein>
    <submittedName>
        <fullName evidence="4">Type IV pilus assembly protein PilM</fullName>
    </submittedName>
</protein>
<keyword evidence="2" id="KW-0812">Transmembrane</keyword>
<organism evidence="4 5">
    <name type="scientific">Kiritimatiella glycovorans</name>
    <dbReference type="NCBI Taxonomy" id="1307763"/>
    <lineage>
        <taxon>Bacteria</taxon>
        <taxon>Pseudomonadati</taxon>
        <taxon>Kiritimatiellota</taxon>
        <taxon>Kiritimatiellia</taxon>
        <taxon>Kiritimatiellales</taxon>
        <taxon>Kiritimatiellaceae</taxon>
        <taxon>Kiritimatiella</taxon>
    </lineage>
</organism>
<keyword evidence="5" id="KW-1185">Reference proteome</keyword>
<keyword evidence="1" id="KW-0175">Coiled coil</keyword>
<feature type="transmembrane region" description="Helical" evidence="2">
    <location>
        <begin position="374"/>
        <end position="392"/>
    </location>
</feature>
<dbReference type="InterPro" id="IPR003494">
    <property type="entry name" value="SHS2_FtsA"/>
</dbReference>
<dbReference type="NCBIfam" id="TIGR01175">
    <property type="entry name" value="pilM"/>
    <property type="match status" value="1"/>
</dbReference>
<feature type="domain" description="SHS2" evidence="3">
    <location>
        <begin position="7"/>
        <end position="169"/>
    </location>
</feature>
<name>A0A0G3EMV7_9BACT</name>
<dbReference type="KEGG" id="vbl:L21SP4_02227"/>
<dbReference type="EMBL" id="CP010904">
    <property type="protein sequence ID" value="AKJ65454.1"/>
    <property type="molecule type" value="Genomic_DNA"/>
</dbReference>
<accession>A0A0G3EMV7</accession>
<dbReference type="PANTHER" id="PTHR32432">
    <property type="entry name" value="CELL DIVISION PROTEIN FTSA-RELATED"/>
    <property type="match status" value="1"/>
</dbReference>
<evidence type="ECO:0000256" key="1">
    <source>
        <dbReference type="SAM" id="Coils"/>
    </source>
</evidence>
<dbReference type="SMART" id="SM00842">
    <property type="entry name" value="FtsA"/>
    <property type="match status" value="1"/>
</dbReference>
<evidence type="ECO:0000313" key="4">
    <source>
        <dbReference type="EMBL" id="AKJ65454.1"/>
    </source>
</evidence>
<dbReference type="CDD" id="cd24049">
    <property type="entry name" value="ASKHA_NBD_PilM"/>
    <property type="match status" value="1"/>
</dbReference>
<evidence type="ECO:0000256" key="2">
    <source>
        <dbReference type="SAM" id="Phobius"/>
    </source>
</evidence>
<dbReference type="RefSeq" id="WP_052882678.1">
    <property type="nucleotide sequence ID" value="NZ_CP010904.1"/>
</dbReference>
<keyword evidence="2" id="KW-0472">Membrane</keyword>
<dbReference type="Pfam" id="PF11104">
    <property type="entry name" value="PilM_2"/>
    <property type="match status" value="1"/>
</dbReference>
<dbReference type="SUPFAM" id="SSF53067">
    <property type="entry name" value="Actin-like ATPase domain"/>
    <property type="match status" value="2"/>
</dbReference>